<reference evidence="2" key="1">
    <citation type="submission" date="2020-07" db="EMBL/GenBank/DDBJ databases">
        <title>Huge and variable diversity of episymbiotic CPR bacteria and DPANN archaea in groundwater ecosystems.</title>
        <authorList>
            <person name="He C.Y."/>
            <person name="Keren R."/>
            <person name="Whittaker M."/>
            <person name="Farag I.F."/>
            <person name="Doudna J."/>
            <person name="Cate J.H.D."/>
            <person name="Banfield J.F."/>
        </authorList>
    </citation>
    <scope>NUCLEOTIDE SEQUENCE</scope>
    <source>
        <strain evidence="2">NC_groundwater_580_Pr5_B-0.1um_64_19</strain>
    </source>
</reference>
<evidence type="ECO:0000259" key="1">
    <source>
        <dbReference type="PROSITE" id="PS51819"/>
    </source>
</evidence>
<dbReference type="InterPro" id="IPR004360">
    <property type="entry name" value="Glyas_Fos-R_dOase_dom"/>
</dbReference>
<accession>A0A932A7U9</accession>
<comment type="caution">
    <text evidence="2">The sequence shown here is derived from an EMBL/GenBank/DDBJ whole genome shotgun (WGS) entry which is preliminary data.</text>
</comment>
<sequence length="123" mass="13605">MSWQVTSLVPLAQVADVDRSIAFYQKLGLALGGRTKDGNIDFAGLRAERGATVLMLTRGRKPVAGDDQRIVFYLYTRDLKALRERLVAEGIAVSPIVPREYMERGEVELTDPDGYTVFIGEDG</sequence>
<dbReference type="InterPro" id="IPR029068">
    <property type="entry name" value="Glyas_Bleomycin-R_OHBP_Dase"/>
</dbReference>
<protein>
    <submittedName>
        <fullName evidence="2">VOC family protein</fullName>
    </submittedName>
</protein>
<gene>
    <name evidence="2" type="ORF">HYX28_06035</name>
</gene>
<name>A0A932A7U9_9BACT</name>
<evidence type="ECO:0000313" key="2">
    <source>
        <dbReference type="EMBL" id="MBI2678321.1"/>
    </source>
</evidence>
<dbReference type="SUPFAM" id="SSF54593">
    <property type="entry name" value="Glyoxalase/Bleomycin resistance protein/Dihydroxybiphenyl dioxygenase"/>
    <property type="match status" value="1"/>
</dbReference>
<dbReference type="Proteomes" id="UP000779809">
    <property type="component" value="Unassembled WGS sequence"/>
</dbReference>
<feature type="domain" description="VOC" evidence="1">
    <location>
        <begin position="4"/>
        <end position="122"/>
    </location>
</feature>
<dbReference type="AlphaFoldDB" id="A0A932A7U9"/>
<evidence type="ECO:0000313" key="3">
    <source>
        <dbReference type="Proteomes" id="UP000779809"/>
    </source>
</evidence>
<dbReference type="Pfam" id="PF00903">
    <property type="entry name" value="Glyoxalase"/>
    <property type="match status" value="1"/>
</dbReference>
<proteinExistence type="predicted"/>
<organism evidence="2 3">
    <name type="scientific">Candidatus Korobacter versatilis</name>
    <dbReference type="NCBI Taxonomy" id="658062"/>
    <lineage>
        <taxon>Bacteria</taxon>
        <taxon>Pseudomonadati</taxon>
        <taxon>Acidobacteriota</taxon>
        <taxon>Terriglobia</taxon>
        <taxon>Terriglobales</taxon>
        <taxon>Candidatus Korobacteraceae</taxon>
        <taxon>Candidatus Korobacter</taxon>
    </lineage>
</organism>
<dbReference type="InterPro" id="IPR037523">
    <property type="entry name" value="VOC_core"/>
</dbReference>
<dbReference type="PROSITE" id="PS51819">
    <property type="entry name" value="VOC"/>
    <property type="match status" value="1"/>
</dbReference>
<dbReference type="EMBL" id="JACPNR010000006">
    <property type="protein sequence ID" value="MBI2678321.1"/>
    <property type="molecule type" value="Genomic_DNA"/>
</dbReference>
<dbReference type="Gene3D" id="3.10.180.10">
    <property type="entry name" value="2,3-Dihydroxybiphenyl 1,2-Dioxygenase, domain 1"/>
    <property type="match status" value="1"/>
</dbReference>